<dbReference type="HOGENOM" id="CLU_1737946_0_0_7"/>
<gene>
    <name evidence="1" type="ORF">GSUB_10760</name>
</gene>
<name>A0A0B5FQL2_9BACT</name>
<evidence type="ECO:0000313" key="2">
    <source>
        <dbReference type="Proteomes" id="UP000035036"/>
    </source>
</evidence>
<accession>A0A0B5FQL2</accession>
<evidence type="ECO:0000313" key="1">
    <source>
        <dbReference type="EMBL" id="AJF06939.1"/>
    </source>
</evidence>
<dbReference type="EMBL" id="CP010311">
    <property type="protein sequence ID" value="AJF06939.1"/>
    <property type="molecule type" value="Genomic_DNA"/>
</dbReference>
<proteinExistence type="predicted"/>
<organism evidence="1 2">
    <name type="scientific">Geoalkalibacter subterraneus</name>
    <dbReference type="NCBI Taxonomy" id="483547"/>
    <lineage>
        <taxon>Bacteria</taxon>
        <taxon>Pseudomonadati</taxon>
        <taxon>Thermodesulfobacteriota</taxon>
        <taxon>Desulfuromonadia</taxon>
        <taxon>Desulfuromonadales</taxon>
        <taxon>Geoalkalibacteraceae</taxon>
        <taxon>Geoalkalibacter</taxon>
    </lineage>
</organism>
<keyword evidence="2" id="KW-1185">Reference proteome</keyword>
<protein>
    <submittedName>
        <fullName evidence="1">Uncharacterized protein</fullName>
    </submittedName>
</protein>
<dbReference type="Proteomes" id="UP000035036">
    <property type="component" value="Chromosome"/>
</dbReference>
<dbReference type="AlphaFoldDB" id="A0A0B5FQL2"/>
<reference evidence="1 2" key="1">
    <citation type="journal article" date="2015" name="Genome Announc.">
        <title>Genomes of Geoalkalibacter ferrihydriticus Z-0531T and Geoalkalibacter subterraneus Red1T, Two Haloalkaliphilic Metal-Reducing Deltaproteobacteria.</title>
        <authorList>
            <person name="Badalamenti J.P."/>
            <person name="Krajmalnik-Brown R."/>
            <person name="Torres C.I."/>
            <person name="Bond D.R."/>
        </authorList>
    </citation>
    <scope>NUCLEOTIDE SEQUENCE [LARGE SCALE GENOMIC DNA]</scope>
    <source>
        <strain evidence="1 2">Red1</strain>
    </source>
</reference>
<sequence length="150" mass="16361">MVSLPIAVLKKAPGVMHHGAFLSAKKLESLIKNVMTEDKAGEGALKNLLITNRDGTFNLPFFILGKLNLCPGHESFPDLDRTSETNLGSAEHDIGVIDSQHGGIIGQTKGKSTVNQVTFISRHDGLGNQLSNRGTFTNLKRLPYQRRINL</sequence>
<dbReference type="KEGG" id="gsb:GSUB_10760"/>